<evidence type="ECO:0000256" key="1">
    <source>
        <dbReference type="SAM" id="MobiDB-lite"/>
    </source>
</evidence>
<dbReference type="OrthoDB" id="3734132at2"/>
<feature type="domain" description="HPt" evidence="2">
    <location>
        <begin position="63"/>
        <end position="125"/>
    </location>
</feature>
<evidence type="ECO:0000259" key="2">
    <source>
        <dbReference type="Pfam" id="PF01627"/>
    </source>
</evidence>
<keyword evidence="4" id="KW-1185">Reference proteome</keyword>
<dbReference type="Pfam" id="PF01627">
    <property type="entry name" value="Hpt"/>
    <property type="match status" value="1"/>
</dbReference>
<evidence type="ECO:0000313" key="3">
    <source>
        <dbReference type="EMBL" id="SDU83868.1"/>
    </source>
</evidence>
<dbReference type="InterPro" id="IPR008207">
    <property type="entry name" value="Sig_transdc_His_kin_Hpt_dom"/>
</dbReference>
<feature type="region of interest" description="Disordered" evidence="1">
    <location>
        <begin position="1"/>
        <end position="25"/>
    </location>
</feature>
<dbReference type="EMBL" id="LT629799">
    <property type="protein sequence ID" value="SDU83868.1"/>
    <property type="molecule type" value="Genomic_DNA"/>
</dbReference>
<evidence type="ECO:0000313" key="4">
    <source>
        <dbReference type="Proteomes" id="UP000198825"/>
    </source>
</evidence>
<dbReference type="InterPro" id="IPR036641">
    <property type="entry name" value="HPT_dom_sf"/>
</dbReference>
<dbReference type="RefSeq" id="WP_091073305.1">
    <property type="nucleotide sequence ID" value="NZ_LT629799.1"/>
</dbReference>
<proteinExistence type="predicted"/>
<dbReference type="SUPFAM" id="SSF47226">
    <property type="entry name" value="Histidine-containing phosphotransfer domain, HPT domain"/>
    <property type="match status" value="1"/>
</dbReference>
<dbReference type="STRING" id="546874.SAMN04488544_0752"/>
<accession>A0A1H2LT40</accession>
<organism evidence="3 4">
    <name type="scientific">Microlunatus sagamiharensis</name>
    <dbReference type="NCBI Taxonomy" id="546874"/>
    <lineage>
        <taxon>Bacteria</taxon>
        <taxon>Bacillati</taxon>
        <taxon>Actinomycetota</taxon>
        <taxon>Actinomycetes</taxon>
        <taxon>Propionibacteriales</taxon>
        <taxon>Propionibacteriaceae</taxon>
        <taxon>Microlunatus</taxon>
    </lineage>
</organism>
<dbReference type="AlphaFoldDB" id="A0A1H2LT40"/>
<reference evidence="4" key="1">
    <citation type="submission" date="2016-10" db="EMBL/GenBank/DDBJ databases">
        <authorList>
            <person name="Varghese N."/>
            <person name="Submissions S."/>
        </authorList>
    </citation>
    <scope>NUCLEOTIDE SEQUENCE [LARGE SCALE GENOMIC DNA]</scope>
    <source>
        <strain evidence="4">DSM 21743</strain>
    </source>
</reference>
<dbReference type="GO" id="GO:0000160">
    <property type="term" value="P:phosphorelay signal transduction system"/>
    <property type="evidence" value="ECO:0007669"/>
    <property type="project" value="InterPro"/>
</dbReference>
<sequence length="130" mass="13741">MSAGSGRAELPGDGWADPSPDGPEALADERLLAAFERRATAANLDRVVRVAALLERGETGTLDEAGRQEAESLAHQVVGSAGTFGHPAASLDAARLERFFGVGAPVHERPWEERERARATLDRLTAELGG</sequence>
<gene>
    <name evidence="3" type="ORF">SAMN04488544_0752</name>
</gene>
<dbReference type="Proteomes" id="UP000198825">
    <property type="component" value="Chromosome I"/>
</dbReference>
<name>A0A1H2LT40_9ACTN</name>
<protein>
    <submittedName>
        <fullName evidence="3">Hpt domain-containing protein</fullName>
    </submittedName>
</protein>